<name>A0A7Z0EGW6_9MICO</name>
<sequence>MANKLEMHPDIPLDLPTNERIQAAIAHYGEDVVSANAVTLLRAKNAGKDFLLYVGGRHALGILEGAPALYWPELWGARTLLHVWTDSAAPYVVVGLTNQAWRVREMCARVITLRELSVSPKLVRMTTDEVPRVRSAALNALAAQGTAEHLPAIEQRLRDPDKDVRRSARAARDVLRERLAKNDPAGTAAASETASADTTHAESATPSE</sequence>
<evidence type="ECO:0000313" key="3">
    <source>
        <dbReference type="Proteomes" id="UP000537260"/>
    </source>
</evidence>
<dbReference type="InterPro" id="IPR011989">
    <property type="entry name" value="ARM-like"/>
</dbReference>
<proteinExistence type="predicted"/>
<dbReference type="EMBL" id="JACCFM010000001">
    <property type="protein sequence ID" value="NYJ20687.1"/>
    <property type="molecule type" value="Genomic_DNA"/>
</dbReference>
<protein>
    <submittedName>
        <fullName evidence="2">HEAT repeat protein</fullName>
    </submittedName>
</protein>
<comment type="caution">
    <text evidence="2">The sequence shown here is derived from an EMBL/GenBank/DDBJ whole genome shotgun (WGS) entry which is preliminary data.</text>
</comment>
<dbReference type="InterPro" id="IPR016024">
    <property type="entry name" value="ARM-type_fold"/>
</dbReference>
<feature type="compositionally biased region" description="Basic and acidic residues" evidence="1">
    <location>
        <begin position="157"/>
        <end position="181"/>
    </location>
</feature>
<feature type="compositionally biased region" description="Low complexity" evidence="1">
    <location>
        <begin position="185"/>
        <end position="208"/>
    </location>
</feature>
<gene>
    <name evidence="2" type="ORF">HNR05_002478</name>
</gene>
<feature type="region of interest" description="Disordered" evidence="1">
    <location>
        <begin position="157"/>
        <end position="208"/>
    </location>
</feature>
<dbReference type="Pfam" id="PF13646">
    <property type="entry name" value="HEAT_2"/>
    <property type="match status" value="1"/>
</dbReference>
<accession>A0A7Z0EGW6</accession>
<organism evidence="2 3">
    <name type="scientific">Glaciibacter psychrotolerans</name>
    <dbReference type="NCBI Taxonomy" id="670054"/>
    <lineage>
        <taxon>Bacteria</taxon>
        <taxon>Bacillati</taxon>
        <taxon>Actinomycetota</taxon>
        <taxon>Actinomycetes</taxon>
        <taxon>Micrococcales</taxon>
        <taxon>Microbacteriaceae</taxon>
        <taxon>Glaciibacter</taxon>
    </lineage>
</organism>
<dbReference type="RefSeq" id="WP_179579324.1">
    <property type="nucleotide sequence ID" value="NZ_JACCFM010000001.1"/>
</dbReference>
<dbReference type="AlphaFoldDB" id="A0A7Z0EGW6"/>
<dbReference type="Gene3D" id="1.25.10.10">
    <property type="entry name" value="Leucine-rich Repeat Variant"/>
    <property type="match status" value="1"/>
</dbReference>
<keyword evidence="3" id="KW-1185">Reference proteome</keyword>
<evidence type="ECO:0000256" key="1">
    <source>
        <dbReference type="SAM" id="MobiDB-lite"/>
    </source>
</evidence>
<evidence type="ECO:0000313" key="2">
    <source>
        <dbReference type="EMBL" id="NYJ20687.1"/>
    </source>
</evidence>
<dbReference type="SUPFAM" id="SSF48371">
    <property type="entry name" value="ARM repeat"/>
    <property type="match status" value="1"/>
</dbReference>
<reference evidence="2 3" key="1">
    <citation type="submission" date="2020-07" db="EMBL/GenBank/DDBJ databases">
        <title>Sequencing the genomes of 1000 actinobacteria strains.</title>
        <authorList>
            <person name="Klenk H.-P."/>
        </authorList>
    </citation>
    <scope>NUCLEOTIDE SEQUENCE [LARGE SCALE GENOMIC DNA]</scope>
    <source>
        <strain evidence="2 3">LI1</strain>
    </source>
</reference>
<dbReference type="Proteomes" id="UP000537260">
    <property type="component" value="Unassembled WGS sequence"/>
</dbReference>